<dbReference type="EMBL" id="LAZR01027948">
    <property type="protein sequence ID" value="KKL64099.1"/>
    <property type="molecule type" value="Genomic_DNA"/>
</dbReference>
<gene>
    <name evidence="2" type="ORF">LCGC14_2168400</name>
</gene>
<proteinExistence type="predicted"/>
<protein>
    <submittedName>
        <fullName evidence="2">Uncharacterized protein</fullName>
    </submittedName>
</protein>
<sequence>MSHTKMEDKGAAEQPTPSKATRPSGFLTAEMILAADDITYEDVDVPEWGGGKVRLRLLNAAESMHFQGQLETNRKEAALALFRASVVDPVTGLKLFQESEVFKALRKKSMKVIRRLSDKCLELNGLLDPGREAQLAAKLLREAAVHERDEVASRLNDIADQLVRGAEEGDLGN</sequence>
<evidence type="ECO:0000313" key="2">
    <source>
        <dbReference type="EMBL" id="KKL64099.1"/>
    </source>
</evidence>
<reference evidence="2" key="1">
    <citation type="journal article" date="2015" name="Nature">
        <title>Complex archaea that bridge the gap between prokaryotes and eukaryotes.</title>
        <authorList>
            <person name="Spang A."/>
            <person name="Saw J.H."/>
            <person name="Jorgensen S.L."/>
            <person name="Zaremba-Niedzwiedzka K."/>
            <person name="Martijn J."/>
            <person name="Lind A.E."/>
            <person name="van Eijk R."/>
            <person name="Schleper C."/>
            <person name="Guy L."/>
            <person name="Ettema T.J."/>
        </authorList>
    </citation>
    <scope>NUCLEOTIDE SEQUENCE</scope>
</reference>
<evidence type="ECO:0000256" key="1">
    <source>
        <dbReference type="SAM" id="MobiDB-lite"/>
    </source>
</evidence>
<dbReference type="Gene3D" id="3.30.2220.20">
    <property type="entry name" value="Phage tail assembly chaperone gp13-like"/>
    <property type="match status" value="1"/>
</dbReference>
<name>A0A0F9DQV2_9ZZZZ</name>
<comment type="caution">
    <text evidence="2">The sequence shown here is derived from an EMBL/GenBank/DDBJ whole genome shotgun (WGS) entry which is preliminary data.</text>
</comment>
<dbReference type="InterPro" id="IPR038556">
    <property type="entry name" value="TAC_Gp13-like_sf"/>
</dbReference>
<feature type="compositionally biased region" description="Basic and acidic residues" evidence="1">
    <location>
        <begin position="1"/>
        <end position="11"/>
    </location>
</feature>
<dbReference type="AlphaFoldDB" id="A0A0F9DQV2"/>
<organism evidence="2">
    <name type="scientific">marine sediment metagenome</name>
    <dbReference type="NCBI Taxonomy" id="412755"/>
    <lineage>
        <taxon>unclassified sequences</taxon>
        <taxon>metagenomes</taxon>
        <taxon>ecological metagenomes</taxon>
    </lineage>
</organism>
<accession>A0A0F9DQV2</accession>
<feature type="region of interest" description="Disordered" evidence="1">
    <location>
        <begin position="1"/>
        <end position="23"/>
    </location>
</feature>